<protein>
    <submittedName>
        <fullName evidence="2">GNAT family N-acetyltransferase</fullName>
    </submittedName>
</protein>
<sequence>MFINELEVKDLHTVANWLYHMNEQDDHYVAWLASDPNEIFEQIWTLTQFKEPLAYVAWEGENIIGFLGILPFFDQKLCRLLGPFAQKEPEKVIEKLWDKVSLTVQLHFDAVKVACFESNKELVTFADRHDFELYNIEKTLAAHHSLFQPSTNKSQSIVDLHMDDMDRLSLLHPSGAYYTTEEMVRLANEEGNYLWGFQKNGDLAGYIYMETILPGHEAEICFVNVGAGERGAGIGSTLIEHALQYAFHALDLDVVTISVRTQNKEAEKLYKQFGFREINTIYAYQKQFQKASANTPFH</sequence>
<dbReference type="AlphaFoldDB" id="A0A1W5ZRT5"/>
<evidence type="ECO:0000313" key="3">
    <source>
        <dbReference type="Proteomes" id="UP000192527"/>
    </source>
</evidence>
<dbReference type="STRING" id="402384.HM131_03775"/>
<proteinExistence type="predicted"/>
<dbReference type="CDD" id="cd04301">
    <property type="entry name" value="NAT_SF"/>
    <property type="match status" value="1"/>
</dbReference>
<reference evidence="2 3" key="1">
    <citation type="submission" date="2017-04" db="EMBL/GenBank/DDBJ databases">
        <title>The whole genome sequencing and assembly of Halobacillus mangrovi strain.</title>
        <authorList>
            <person name="Lee S.-J."/>
            <person name="Park M.-K."/>
            <person name="Kim J.-Y."/>
            <person name="Lee Y.-J."/>
            <person name="Yi H."/>
            <person name="Bahn Y.-S."/>
            <person name="Kim J.F."/>
            <person name="Lee D.-W."/>
        </authorList>
    </citation>
    <scope>NUCLEOTIDE SEQUENCE [LARGE SCALE GENOMIC DNA]</scope>
    <source>
        <strain evidence="2 3">KTB 131</strain>
    </source>
</reference>
<dbReference type="Gene3D" id="3.40.630.30">
    <property type="match status" value="1"/>
</dbReference>
<evidence type="ECO:0000259" key="1">
    <source>
        <dbReference type="PROSITE" id="PS51186"/>
    </source>
</evidence>
<dbReference type="Proteomes" id="UP000192527">
    <property type="component" value="Chromosome"/>
</dbReference>
<dbReference type="EMBL" id="CP020772">
    <property type="protein sequence ID" value="ARI76004.1"/>
    <property type="molecule type" value="Genomic_DNA"/>
</dbReference>
<feature type="domain" description="N-acetyltransferase" evidence="1">
    <location>
        <begin position="155"/>
        <end position="289"/>
    </location>
</feature>
<dbReference type="OrthoDB" id="2960094at2"/>
<gene>
    <name evidence="2" type="ORF">HM131_03775</name>
</gene>
<dbReference type="PROSITE" id="PS51186">
    <property type="entry name" value="GNAT"/>
    <property type="match status" value="1"/>
</dbReference>
<dbReference type="Pfam" id="PF00583">
    <property type="entry name" value="Acetyltransf_1"/>
    <property type="match status" value="1"/>
</dbReference>
<dbReference type="InterPro" id="IPR016181">
    <property type="entry name" value="Acyl_CoA_acyltransferase"/>
</dbReference>
<dbReference type="RefSeq" id="WP_085028093.1">
    <property type="nucleotide sequence ID" value="NZ_CP020772.1"/>
</dbReference>
<keyword evidence="3" id="KW-1185">Reference proteome</keyword>
<accession>A0A1W5ZRT5</accession>
<dbReference type="InterPro" id="IPR000182">
    <property type="entry name" value="GNAT_dom"/>
</dbReference>
<evidence type="ECO:0000313" key="2">
    <source>
        <dbReference type="EMBL" id="ARI76004.1"/>
    </source>
</evidence>
<dbReference type="SUPFAM" id="SSF55729">
    <property type="entry name" value="Acyl-CoA N-acyltransferases (Nat)"/>
    <property type="match status" value="1"/>
</dbReference>
<dbReference type="GO" id="GO:0016747">
    <property type="term" value="F:acyltransferase activity, transferring groups other than amino-acyl groups"/>
    <property type="evidence" value="ECO:0007669"/>
    <property type="project" value="InterPro"/>
</dbReference>
<organism evidence="2 3">
    <name type="scientific">Halobacillus mangrovi</name>
    <dbReference type="NCBI Taxonomy" id="402384"/>
    <lineage>
        <taxon>Bacteria</taxon>
        <taxon>Bacillati</taxon>
        <taxon>Bacillota</taxon>
        <taxon>Bacilli</taxon>
        <taxon>Bacillales</taxon>
        <taxon>Bacillaceae</taxon>
        <taxon>Halobacillus</taxon>
    </lineage>
</organism>
<dbReference type="KEGG" id="hmn:HM131_03775"/>
<keyword evidence="2" id="KW-0808">Transferase</keyword>
<name>A0A1W5ZRT5_9BACI</name>